<accession>C6BPZ6</accession>
<sequence>MNMHVFGGVLVVFAFPALLAAAAMFGDAVNVK</sequence>
<dbReference type="AlphaFoldDB" id="C6BPZ6"/>
<protein>
    <submittedName>
        <fullName evidence="1">Uncharacterized protein</fullName>
    </submittedName>
</protein>
<dbReference type="HOGENOM" id="CLU_3390999_0_0_4"/>
<evidence type="ECO:0000313" key="1">
    <source>
        <dbReference type="EMBL" id="ACS66270.1"/>
    </source>
</evidence>
<organism evidence="1">
    <name type="scientific">Ralstonia pickettii (strain 12D)</name>
    <dbReference type="NCBI Taxonomy" id="428406"/>
    <lineage>
        <taxon>Bacteria</taxon>
        <taxon>Pseudomonadati</taxon>
        <taxon>Pseudomonadota</taxon>
        <taxon>Betaproteobacteria</taxon>
        <taxon>Burkholderiales</taxon>
        <taxon>Burkholderiaceae</taxon>
        <taxon>Ralstonia</taxon>
    </lineage>
</organism>
<geneLocation type="plasmid" evidence="1">
    <name>pRp12D01</name>
</geneLocation>
<proteinExistence type="predicted"/>
<name>C6BPZ6_RALP1</name>
<dbReference type="KEGG" id="rpf:Rpic12D_5036"/>
<dbReference type="EMBL" id="CP001646">
    <property type="protein sequence ID" value="ACS66270.1"/>
    <property type="molecule type" value="Genomic_DNA"/>
</dbReference>
<keyword evidence="1" id="KW-0614">Plasmid</keyword>
<gene>
    <name evidence="1" type="ordered locus">Rpic12D_5036</name>
</gene>
<reference evidence="1" key="1">
    <citation type="submission" date="2009-06" db="EMBL/GenBank/DDBJ databases">
        <title>Complete sequence plasmid 1 of Ralstonia pickettii 12D.</title>
        <authorList>
            <consortium name="US DOE Joint Genome Institute"/>
            <person name="Lucas S."/>
            <person name="Copeland A."/>
            <person name="Lapidus A."/>
            <person name="Glavina del Rio T."/>
            <person name="Dalin E."/>
            <person name="Tice H."/>
            <person name="Bruce D."/>
            <person name="Goodwin L."/>
            <person name="Pitluck S."/>
            <person name="Sims D."/>
            <person name="Meincke L."/>
            <person name="Brettin T."/>
            <person name="Detter J.C."/>
            <person name="Han C."/>
            <person name="Larimer F."/>
            <person name="Land M."/>
            <person name="Hauser L."/>
            <person name="Kyrpides N."/>
            <person name="Ovchinnikova G."/>
            <person name="Marsh T."/>
            <person name="Richardson P."/>
        </authorList>
    </citation>
    <scope>NUCLEOTIDE SEQUENCE [LARGE SCALE GENOMIC DNA]</scope>
    <source>
        <strain evidence="1">12D</strain>
        <plasmid>12D</plasmid>
        <plasmid evidence="1">pRp12D01</plasmid>
    </source>
</reference>